<dbReference type="OrthoDB" id="205623at2759"/>
<gene>
    <name evidence="5" type="ORF">SETIT_6G170900v2</name>
</gene>
<accession>A0A368RMG9</accession>
<dbReference type="AlphaFoldDB" id="A0A368RMG9"/>
<dbReference type="EC" id="2.8.2.-" evidence="3"/>
<organism evidence="5">
    <name type="scientific">Setaria italica</name>
    <name type="common">Foxtail millet</name>
    <name type="synonym">Panicum italicum</name>
    <dbReference type="NCBI Taxonomy" id="4555"/>
    <lineage>
        <taxon>Eukaryota</taxon>
        <taxon>Viridiplantae</taxon>
        <taxon>Streptophyta</taxon>
        <taxon>Embryophyta</taxon>
        <taxon>Tracheophyta</taxon>
        <taxon>Spermatophyta</taxon>
        <taxon>Magnoliopsida</taxon>
        <taxon>Liliopsida</taxon>
        <taxon>Poales</taxon>
        <taxon>Poaceae</taxon>
        <taxon>PACMAD clade</taxon>
        <taxon>Panicoideae</taxon>
        <taxon>Panicodae</taxon>
        <taxon>Paniceae</taxon>
        <taxon>Cenchrinae</taxon>
        <taxon>Setaria</taxon>
    </lineage>
</organism>
<reference evidence="5" key="2">
    <citation type="submission" date="2015-07" db="EMBL/GenBank/DDBJ databases">
        <authorList>
            <person name="Noorani M."/>
        </authorList>
    </citation>
    <scope>NUCLEOTIDE SEQUENCE</scope>
    <source>
        <strain evidence="5">Yugu1</strain>
    </source>
</reference>
<dbReference type="GO" id="GO:0008146">
    <property type="term" value="F:sulfotransferase activity"/>
    <property type="evidence" value="ECO:0007669"/>
    <property type="project" value="InterPro"/>
</dbReference>
<evidence type="ECO:0000256" key="1">
    <source>
        <dbReference type="ARBA" id="ARBA00005771"/>
    </source>
</evidence>
<evidence type="ECO:0000313" key="5">
    <source>
        <dbReference type="EMBL" id="RCV31362.1"/>
    </source>
</evidence>
<evidence type="ECO:0000259" key="4">
    <source>
        <dbReference type="Pfam" id="PF00685"/>
    </source>
</evidence>
<dbReference type="PANTHER" id="PTHR11783">
    <property type="entry name" value="SULFOTRANSFERASE SULT"/>
    <property type="match status" value="1"/>
</dbReference>
<protein>
    <recommendedName>
        <fullName evidence="3">Sulfotransferase</fullName>
        <ecNumber evidence="3">2.8.2.-</ecNumber>
    </recommendedName>
</protein>
<dbReference type="EMBL" id="CM003533">
    <property type="protein sequence ID" value="RCV31362.1"/>
    <property type="molecule type" value="Genomic_DNA"/>
</dbReference>
<comment type="similarity">
    <text evidence="1 3">Belongs to the sulfotransferase 1 family.</text>
</comment>
<dbReference type="Gene3D" id="3.40.50.300">
    <property type="entry name" value="P-loop containing nucleotide triphosphate hydrolases"/>
    <property type="match status" value="1"/>
</dbReference>
<dbReference type="InterPro" id="IPR000863">
    <property type="entry name" value="Sulfotransferase_dom"/>
</dbReference>
<reference evidence="5" key="1">
    <citation type="journal article" date="2012" name="Nat. Biotechnol.">
        <title>Reference genome sequence of the model plant Setaria.</title>
        <authorList>
            <person name="Bennetzen J.L."/>
            <person name="Schmutz J."/>
            <person name="Wang H."/>
            <person name="Percifield R."/>
            <person name="Hawkins J."/>
            <person name="Pontaroli A.C."/>
            <person name="Estep M."/>
            <person name="Feng L."/>
            <person name="Vaughn J.N."/>
            <person name="Grimwood J."/>
            <person name="Jenkins J."/>
            <person name="Barry K."/>
            <person name="Lindquist E."/>
            <person name="Hellsten U."/>
            <person name="Deshpande S."/>
            <person name="Wang X."/>
            <person name="Wu X."/>
            <person name="Mitros T."/>
            <person name="Triplett J."/>
            <person name="Yang X."/>
            <person name="Ye C.Y."/>
            <person name="Mauro-Herrera M."/>
            <person name="Wang L."/>
            <person name="Li P."/>
            <person name="Sharma M."/>
            <person name="Sharma R."/>
            <person name="Ronald P.C."/>
            <person name="Panaud O."/>
            <person name="Kellogg E.A."/>
            <person name="Brutnell T.P."/>
            <person name="Doust A.N."/>
            <person name="Tuskan G.A."/>
            <person name="Rokhsar D."/>
            <person name="Devos K.M."/>
        </authorList>
    </citation>
    <scope>NUCLEOTIDE SEQUENCE [LARGE SCALE GENOMIC DNA]</scope>
    <source>
        <strain evidence="5">Yugu1</strain>
    </source>
</reference>
<feature type="domain" description="Sulfotransferase" evidence="4">
    <location>
        <begin position="98"/>
        <end position="295"/>
    </location>
</feature>
<sequence>MAMSCNRFGKEEATVASEGDELTLTPEIVASLPKGPHCPAFLGIHQYRGFWIPDSTLLLLQRVHAAFESRPTDILLLKALAFTTLRRTAHSPLDGGAAGHPLLSTTSHDLVKFIDTLQFLDDVDDGNTAPRLLSTHLTYSLLDRDTLVTLWHFESHMQLEARFQPSLPTADGGGSFEEAFERYYWGQCGLGPRRPGHVLCLRYEVLLRDTVGSLRTMAEFMGCPFSAAEEAAAELCSLKRKQSVPKNRIGAMVTKGLMRIENSSYFRKGVVGDWSNHMMPEMAARLDGVIEEVLRG</sequence>
<dbReference type="InterPro" id="IPR027417">
    <property type="entry name" value="P-loop_NTPase"/>
</dbReference>
<dbReference type="Pfam" id="PF00685">
    <property type="entry name" value="Sulfotransfer_1"/>
    <property type="match status" value="1"/>
</dbReference>
<dbReference type="SMR" id="A0A368RMG9"/>
<evidence type="ECO:0000256" key="2">
    <source>
        <dbReference type="ARBA" id="ARBA00022679"/>
    </source>
</evidence>
<proteinExistence type="inferred from homology"/>
<keyword evidence="2 3" id="KW-0808">Transferase</keyword>
<dbReference type="SUPFAM" id="SSF52540">
    <property type="entry name" value="P-loop containing nucleoside triphosphate hydrolases"/>
    <property type="match status" value="1"/>
</dbReference>
<name>A0A368RMG9_SETIT</name>
<evidence type="ECO:0000256" key="3">
    <source>
        <dbReference type="RuleBase" id="RU361155"/>
    </source>
</evidence>